<dbReference type="PANTHER" id="PTHR43133">
    <property type="entry name" value="RNA POLYMERASE ECF-TYPE SIGMA FACTO"/>
    <property type="match status" value="1"/>
</dbReference>
<dbReference type="NCBIfam" id="NF009180">
    <property type="entry name" value="PRK12528.1"/>
    <property type="match status" value="1"/>
</dbReference>
<comment type="similarity">
    <text evidence="1">Belongs to the sigma-70 factor family. ECF subfamily.</text>
</comment>
<keyword evidence="4" id="KW-0804">Transcription</keyword>
<dbReference type="GO" id="GO:0003677">
    <property type="term" value="F:DNA binding"/>
    <property type="evidence" value="ECO:0007669"/>
    <property type="project" value="InterPro"/>
</dbReference>
<evidence type="ECO:0000259" key="5">
    <source>
        <dbReference type="Pfam" id="PF04542"/>
    </source>
</evidence>
<accession>A0A7X0PIP9</accession>
<dbReference type="Pfam" id="PF08281">
    <property type="entry name" value="Sigma70_r4_2"/>
    <property type="match status" value="1"/>
</dbReference>
<dbReference type="InterPro" id="IPR013325">
    <property type="entry name" value="RNA_pol_sigma_r2"/>
</dbReference>
<dbReference type="SUPFAM" id="SSF88946">
    <property type="entry name" value="Sigma2 domain of RNA polymerase sigma factors"/>
    <property type="match status" value="1"/>
</dbReference>
<feature type="domain" description="RNA polymerase sigma-70 region 2" evidence="5">
    <location>
        <begin position="17"/>
        <end position="85"/>
    </location>
</feature>
<protein>
    <submittedName>
        <fullName evidence="7">RNA polymerase sigma-70 factor (ECF subfamily)</fullName>
    </submittedName>
</protein>
<dbReference type="InterPro" id="IPR039425">
    <property type="entry name" value="RNA_pol_sigma-70-like"/>
</dbReference>
<dbReference type="InterPro" id="IPR007627">
    <property type="entry name" value="RNA_pol_sigma70_r2"/>
</dbReference>
<evidence type="ECO:0000256" key="3">
    <source>
        <dbReference type="ARBA" id="ARBA00023082"/>
    </source>
</evidence>
<dbReference type="GO" id="GO:0006352">
    <property type="term" value="P:DNA-templated transcription initiation"/>
    <property type="evidence" value="ECO:0007669"/>
    <property type="project" value="InterPro"/>
</dbReference>
<keyword evidence="2" id="KW-0805">Transcription regulation</keyword>
<keyword evidence="8" id="KW-1185">Reference proteome</keyword>
<proteinExistence type="inferred from homology"/>
<dbReference type="Gene3D" id="1.10.1740.10">
    <property type="match status" value="1"/>
</dbReference>
<reference evidence="7 8" key="1">
    <citation type="submission" date="2020-08" db="EMBL/GenBank/DDBJ databases">
        <title>Functional genomics of gut bacteria from endangered species of beetles.</title>
        <authorList>
            <person name="Carlos-Shanley C."/>
        </authorList>
    </citation>
    <scope>NUCLEOTIDE SEQUENCE [LARGE SCALE GENOMIC DNA]</scope>
    <source>
        <strain evidence="7 8">S00198</strain>
    </source>
</reference>
<dbReference type="InterPro" id="IPR036388">
    <property type="entry name" value="WH-like_DNA-bd_sf"/>
</dbReference>
<evidence type="ECO:0000256" key="2">
    <source>
        <dbReference type="ARBA" id="ARBA00023015"/>
    </source>
</evidence>
<dbReference type="InterPro" id="IPR014284">
    <property type="entry name" value="RNA_pol_sigma-70_dom"/>
</dbReference>
<dbReference type="SUPFAM" id="SSF88659">
    <property type="entry name" value="Sigma3 and sigma4 domains of RNA polymerase sigma factors"/>
    <property type="match status" value="1"/>
</dbReference>
<dbReference type="InterPro" id="IPR013324">
    <property type="entry name" value="RNA_pol_sigma_r3/r4-like"/>
</dbReference>
<dbReference type="Pfam" id="PF04542">
    <property type="entry name" value="Sigma70_r2"/>
    <property type="match status" value="1"/>
</dbReference>
<evidence type="ECO:0000256" key="4">
    <source>
        <dbReference type="ARBA" id="ARBA00023163"/>
    </source>
</evidence>
<name>A0A7X0PIP9_9BURK</name>
<sequence length="183" mass="20651">MAAANESTQQGQQVHAMYREHHGWLHAWLRRRLGNPWDAADIAHDTFVRVWAGYRADAIGHLHEPRAYLTTVAKRLVINHYERQSLERAYLNALALLPEPLVPSVEERAILLETLHGIDALLDALPAAVRAAFLMSQLEGRSYEDIATELQVSVRTVTRYMAQGFRQCLAALLAQDAPPTHRT</sequence>
<dbReference type="Proteomes" id="UP000575083">
    <property type="component" value="Unassembled WGS sequence"/>
</dbReference>
<dbReference type="AlphaFoldDB" id="A0A7X0PIP9"/>
<dbReference type="PANTHER" id="PTHR43133:SF63">
    <property type="entry name" value="RNA POLYMERASE SIGMA FACTOR FECI-RELATED"/>
    <property type="match status" value="1"/>
</dbReference>
<organism evidence="7 8">
    <name type="scientific">Acidovorax soli</name>
    <dbReference type="NCBI Taxonomy" id="592050"/>
    <lineage>
        <taxon>Bacteria</taxon>
        <taxon>Pseudomonadati</taxon>
        <taxon>Pseudomonadota</taxon>
        <taxon>Betaproteobacteria</taxon>
        <taxon>Burkholderiales</taxon>
        <taxon>Comamonadaceae</taxon>
        <taxon>Acidovorax</taxon>
    </lineage>
</organism>
<evidence type="ECO:0000256" key="1">
    <source>
        <dbReference type="ARBA" id="ARBA00010641"/>
    </source>
</evidence>
<dbReference type="RefSeq" id="WP_184862160.1">
    <property type="nucleotide sequence ID" value="NZ_JACHLK010000012.1"/>
</dbReference>
<gene>
    <name evidence="7" type="ORF">HNP48_005007</name>
</gene>
<dbReference type="Gene3D" id="1.10.10.10">
    <property type="entry name" value="Winged helix-like DNA-binding domain superfamily/Winged helix DNA-binding domain"/>
    <property type="match status" value="1"/>
</dbReference>
<evidence type="ECO:0000313" key="7">
    <source>
        <dbReference type="EMBL" id="MBB6562297.1"/>
    </source>
</evidence>
<dbReference type="InterPro" id="IPR013249">
    <property type="entry name" value="RNA_pol_sigma70_r4_t2"/>
</dbReference>
<evidence type="ECO:0000259" key="6">
    <source>
        <dbReference type="Pfam" id="PF08281"/>
    </source>
</evidence>
<comment type="caution">
    <text evidence="7">The sequence shown here is derived from an EMBL/GenBank/DDBJ whole genome shotgun (WGS) entry which is preliminary data.</text>
</comment>
<dbReference type="NCBIfam" id="TIGR02937">
    <property type="entry name" value="sigma70-ECF"/>
    <property type="match status" value="1"/>
</dbReference>
<dbReference type="EMBL" id="JACHLK010000012">
    <property type="protein sequence ID" value="MBB6562297.1"/>
    <property type="molecule type" value="Genomic_DNA"/>
</dbReference>
<dbReference type="GO" id="GO:0016987">
    <property type="term" value="F:sigma factor activity"/>
    <property type="evidence" value="ECO:0007669"/>
    <property type="project" value="UniProtKB-KW"/>
</dbReference>
<evidence type="ECO:0000313" key="8">
    <source>
        <dbReference type="Proteomes" id="UP000575083"/>
    </source>
</evidence>
<feature type="domain" description="RNA polymerase sigma factor 70 region 4 type 2" evidence="6">
    <location>
        <begin position="118"/>
        <end position="168"/>
    </location>
</feature>
<keyword evidence="3" id="KW-0731">Sigma factor</keyword>